<feature type="binding site" evidence="4">
    <location>
        <position position="65"/>
    </location>
    <ligand>
        <name>Zn(2+)</name>
        <dbReference type="ChEBI" id="CHEBI:29105"/>
    </ligand>
</feature>
<keyword evidence="2 4" id="KW-0378">Hydrolase</keyword>
<feature type="binding site" evidence="4">
    <location>
        <position position="182"/>
    </location>
    <ligand>
        <name>substrate</name>
    </ligand>
</feature>
<feature type="binding site" evidence="4">
    <location>
        <position position="209"/>
    </location>
    <ligand>
        <name>Zn(2+)</name>
        <dbReference type="ChEBI" id="CHEBI:29105"/>
    </ligand>
</feature>
<dbReference type="Pfam" id="PF01979">
    <property type="entry name" value="Amidohydro_1"/>
    <property type="match status" value="1"/>
</dbReference>
<dbReference type="OrthoDB" id="9807210at2"/>
<feature type="binding site" evidence="4">
    <location>
        <position position="212"/>
    </location>
    <ligand>
        <name>substrate</name>
    </ligand>
</feature>
<feature type="binding site" evidence="4">
    <location>
        <position position="297"/>
    </location>
    <ligand>
        <name>Zn(2+)</name>
        <dbReference type="ChEBI" id="CHEBI:29105"/>
    </ligand>
</feature>
<dbReference type="InterPro" id="IPR011059">
    <property type="entry name" value="Metal-dep_hydrolase_composite"/>
</dbReference>
<evidence type="ECO:0000256" key="2">
    <source>
        <dbReference type="ARBA" id="ARBA00022801"/>
    </source>
</evidence>
<dbReference type="GO" id="GO:0050270">
    <property type="term" value="F:S-adenosylhomocysteine deaminase activity"/>
    <property type="evidence" value="ECO:0007669"/>
    <property type="project" value="UniProtKB-UniRule"/>
</dbReference>
<evidence type="ECO:0000256" key="1">
    <source>
        <dbReference type="ARBA" id="ARBA00022723"/>
    </source>
</evidence>
<dbReference type="PANTHER" id="PTHR43794:SF11">
    <property type="entry name" value="AMIDOHYDROLASE-RELATED DOMAIN-CONTAINING PROTEIN"/>
    <property type="match status" value="1"/>
</dbReference>
<protein>
    <recommendedName>
        <fullName evidence="4">5-methylthioadenosine/S-adenosylhomocysteine deaminase</fullName>
        <shortName evidence="4">MTA/SAH deaminase</shortName>
        <ecNumber evidence="4">3.5.4.28</ecNumber>
        <ecNumber evidence="4">3.5.4.31</ecNumber>
    </recommendedName>
</protein>
<dbReference type="Gene3D" id="2.30.40.10">
    <property type="entry name" value="Urease, subunit C, domain 1"/>
    <property type="match status" value="1"/>
</dbReference>
<dbReference type="CDD" id="cd01298">
    <property type="entry name" value="ATZ_TRZ_like"/>
    <property type="match status" value="1"/>
</dbReference>
<feature type="domain" description="Amidohydrolase-related" evidence="5">
    <location>
        <begin position="54"/>
        <end position="401"/>
    </location>
</feature>
<evidence type="ECO:0000313" key="7">
    <source>
        <dbReference type="Proteomes" id="UP000037267"/>
    </source>
</evidence>
<accession>A0A0L0WCK8</accession>
<dbReference type="InterPro" id="IPR023512">
    <property type="entry name" value="Deaminase_MtaD/DadD"/>
</dbReference>
<dbReference type="SUPFAM" id="SSF51556">
    <property type="entry name" value="Metallo-dependent hydrolases"/>
    <property type="match status" value="1"/>
</dbReference>
<gene>
    <name evidence="4 6" type="primary">mtaD</name>
    <name evidence="6" type="ORF">CLPU_4c02420</name>
</gene>
<keyword evidence="7" id="KW-1185">Reference proteome</keyword>
<dbReference type="HAMAP" id="MF_01281">
    <property type="entry name" value="MTA_SAH_deamin"/>
    <property type="match status" value="1"/>
</dbReference>
<dbReference type="EMBL" id="LGSS01000004">
    <property type="protein sequence ID" value="KNF09196.1"/>
    <property type="molecule type" value="Genomic_DNA"/>
</dbReference>
<keyword evidence="3 4" id="KW-0862">Zinc</keyword>
<dbReference type="EC" id="3.5.4.31" evidence="4"/>
<dbReference type="PANTHER" id="PTHR43794">
    <property type="entry name" value="AMINOHYDROLASE SSNA-RELATED"/>
    <property type="match status" value="1"/>
</dbReference>
<keyword evidence="1 4" id="KW-0479">Metal-binding</keyword>
<comment type="cofactor">
    <cofactor evidence="4">
        <name>Zn(2+)</name>
        <dbReference type="ChEBI" id="CHEBI:29105"/>
    </cofactor>
    <text evidence="4">Binds 1 zinc ion per subunit.</text>
</comment>
<dbReference type="PATRIC" id="fig|1503.3.peg.2472"/>
<comment type="caution">
    <text evidence="6">The sequence shown here is derived from an EMBL/GenBank/DDBJ whole genome shotgun (WGS) entry which is preliminary data.</text>
</comment>
<dbReference type="RefSeq" id="WP_050354764.1">
    <property type="nucleotide sequence ID" value="NZ_LGSS01000004.1"/>
</dbReference>
<dbReference type="FunFam" id="3.20.20.140:FF:000014">
    <property type="entry name" value="5-methylthioadenosine/S-adenosylhomocysteine deaminase"/>
    <property type="match status" value="1"/>
</dbReference>
<evidence type="ECO:0000256" key="3">
    <source>
        <dbReference type="ARBA" id="ARBA00022833"/>
    </source>
</evidence>
<dbReference type="InterPro" id="IPR050287">
    <property type="entry name" value="MTA/SAH_deaminase"/>
</dbReference>
<feature type="binding site" evidence="4">
    <location>
        <position position="297"/>
    </location>
    <ligand>
        <name>substrate</name>
    </ligand>
</feature>
<dbReference type="InterPro" id="IPR006680">
    <property type="entry name" value="Amidohydro-rel"/>
</dbReference>
<proteinExistence type="inferred from homology"/>
<dbReference type="Proteomes" id="UP000037267">
    <property type="component" value="Unassembled WGS sequence"/>
</dbReference>
<dbReference type="EC" id="3.5.4.28" evidence="4"/>
<organism evidence="6 7">
    <name type="scientific">Gottschalkia purinilytica</name>
    <name type="common">Clostridium purinilyticum</name>
    <dbReference type="NCBI Taxonomy" id="1503"/>
    <lineage>
        <taxon>Bacteria</taxon>
        <taxon>Bacillati</taxon>
        <taxon>Bacillota</taxon>
        <taxon>Tissierellia</taxon>
        <taxon>Tissierellales</taxon>
        <taxon>Gottschalkiaceae</taxon>
        <taxon>Gottschalkia</taxon>
    </lineage>
</organism>
<sequence>MKILIKNCTALLMNGNDEIIENISIGIEGDKIKYIGKIPNDFNADKTIDATNKLVMPGLINAHTHIPMSLFRNYADDIPFWEWLTERIWPLEKRLTGEHVYWGSMLSIAEMIMSGITSFSDMYFLTDGIPRAVEETGVRGVLSKGLVGKDEDDNREFEEIREFIKIWNEKADGRITTRIAPHAPYSCLPGYMRRAIELAKEYNLGIHVHLSESKKEIEDSYKAFGKSPIQHVNDIGLFELPTLAAHCVYVSDEDIKILAEKNVCVVNNPGSNLKLGNGFAPVDKMLKSGVNLALGTDGSASNNNLNMFEEINLAALINKGINTDPTSVPASTAIKMATINGAKGIGLESEIGSIEINKKADIILIDLNKPHLYPRYNLMSSLAYSVQASDVDTVIVDGKILMENRELKTIDIEKVIYNSEKMAKDLIER</sequence>
<feature type="binding site" evidence="4">
    <location>
        <position position="155"/>
    </location>
    <ligand>
        <name>substrate</name>
    </ligand>
</feature>
<dbReference type="STRING" id="1503.CLPU_4c02420"/>
<feature type="binding site" evidence="4">
    <location>
        <position position="63"/>
    </location>
    <ligand>
        <name>Zn(2+)</name>
        <dbReference type="ChEBI" id="CHEBI:29105"/>
    </ligand>
</feature>
<evidence type="ECO:0000259" key="5">
    <source>
        <dbReference type="Pfam" id="PF01979"/>
    </source>
</evidence>
<comment type="similarity">
    <text evidence="4">Belongs to the metallo-dependent hydrolases superfamily. MTA/SAH deaminase family.</text>
</comment>
<feature type="binding site" evidence="4">
    <location>
        <position position="92"/>
    </location>
    <ligand>
        <name>substrate</name>
    </ligand>
</feature>
<dbReference type="InterPro" id="IPR032466">
    <property type="entry name" value="Metal_Hydrolase"/>
</dbReference>
<comment type="catalytic activity">
    <reaction evidence="4">
        <text>S-methyl-5'-thioadenosine + H2O + H(+) = S-methyl-5'-thioinosine + NH4(+)</text>
        <dbReference type="Rhea" id="RHEA:25025"/>
        <dbReference type="ChEBI" id="CHEBI:15377"/>
        <dbReference type="ChEBI" id="CHEBI:15378"/>
        <dbReference type="ChEBI" id="CHEBI:17509"/>
        <dbReference type="ChEBI" id="CHEBI:28938"/>
        <dbReference type="ChEBI" id="CHEBI:48595"/>
        <dbReference type="EC" id="3.5.4.31"/>
    </reaction>
</comment>
<dbReference type="SUPFAM" id="SSF51338">
    <property type="entry name" value="Composite domain of metallo-dependent hydrolases"/>
    <property type="match status" value="1"/>
</dbReference>
<dbReference type="Gene3D" id="3.20.20.140">
    <property type="entry name" value="Metal-dependent hydrolases"/>
    <property type="match status" value="1"/>
</dbReference>
<comment type="caution">
    <text evidence="4">Lacks conserved residue(s) required for the propagation of feature annotation.</text>
</comment>
<evidence type="ECO:0000256" key="4">
    <source>
        <dbReference type="HAMAP-Rule" id="MF_01281"/>
    </source>
</evidence>
<evidence type="ECO:0000313" key="6">
    <source>
        <dbReference type="EMBL" id="KNF09196.1"/>
    </source>
</evidence>
<comment type="catalytic activity">
    <reaction evidence="4">
        <text>S-adenosyl-L-homocysteine + H2O + H(+) = S-inosyl-L-homocysteine + NH4(+)</text>
        <dbReference type="Rhea" id="RHEA:20716"/>
        <dbReference type="ChEBI" id="CHEBI:15377"/>
        <dbReference type="ChEBI" id="CHEBI:15378"/>
        <dbReference type="ChEBI" id="CHEBI:28938"/>
        <dbReference type="ChEBI" id="CHEBI:57856"/>
        <dbReference type="ChEBI" id="CHEBI:57985"/>
        <dbReference type="EC" id="3.5.4.28"/>
    </reaction>
</comment>
<comment type="function">
    <text evidence="4">Catalyzes the deamination of 5-methylthioadenosine and S-adenosyl-L-homocysteine into 5-methylthioinosine and S-inosyl-L-homocysteine, respectively. Is also able to deaminate adenosine.</text>
</comment>
<dbReference type="GO" id="GO:0046872">
    <property type="term" value="F:metal ion binding"/>
    <property type="evidence" value="ECO:0007669"/>
    <property type="project" value="UniProtKB-KW"/>
</dbReference>
<reference evidence="7" key="1">
    <citation type="submission" date="2015-07" db="EMBL/GenBank/DDBJ databases">
        <title>Draft genome sequence of the purine-degrading Gottschalkia purinilyticum DSM 1384 (formerly Clostridium purinilyticum).</title>
        <authorList>
            <person name="Poehlein A."/>
            <person name="Schiel-Bengelsdorf B."/>
            <person name="Bengelsdorf F.R."/>
            <person name="Daniel R."/>
            <person name="Duerre P."/>
        </authorList>
    </citation>
    <scope>NUCLEOTIDE SEQUENCE [LARGE SCALE GENOMIC DNA]</scope>
    <source>
        <strain evidence="7">DSM 1384</strain>
    </source>
</reference>
<name>A0A0L0WCK8_GOTPU</name>
<dbReference type="AlphaFoldDB" id="A0A0L0WCK8"/>
<dbReference type="GO" id="GO:0090614">
    <property type="term" value="F:5'-methylthioadenosine deaminase activity"/>
    <property type="evidence" value="ECO:0007669"/>
    <property type="project" value="UniProtKB-UniRule"/>
</dbReference>